<evidence type="ECO:0000256" key="4">
    <source>
        <dbReference type="ARBA" id="ARBA00022670"/>
    </source>
</evidence>
<keyword evidence="9 12" id="KW-1133">Transmembrane helix</keyword>
<organism evidence="14 15">
    <name type="scientific">Candidatus Berkelbacteria bacterium CG03_land_8_20_14_0_80_40_36</name>
    <dbReference type="NCBI Taxonomy" id="1974509"/>
    <lineage>
        <taxon>Bacteria</taxon>
        <taxon>Candidatus Berkelbacteria</taxon>
    </lineage>
</organism>
<evidence type="ECO:0000256" key="11">
    <source>
        <dbReference type="ARBA" id="ARBA00023136"/>
    </source>
</evidence>
<accession>A0A2M7CIQ1</accession>
<keyword evidence="7 12" id="KW-0378">Hydrolase</keyword>
<feature type="active site" evidence="12">
    <location>
        <position position="141"/>
    </location>
</feature>
<evidence type="ECO:0000256" key="7">
    <source>
        <dbReference type="ARBA" id="ARBA00022801"/>
    </source>
</evidence>
<feature type="binding site" evidence="12">
    <location>
        <position position="140"/>
    </location>
    <ligand>
        <name>Zn(2+)</name>
        <dbReference type="ChEBI" id="CHEBI:29105"/>
        <note>catalytic</note>
    </ligand>
</feature>
<evidence type="ECO:0000256" key="5">
    <source>
        <dbReference type="ARBA" id="ARBA00022692"/>
    </source>
</evidence>
<dbReference type="HAMAP" id="MF_00188">
    <property type="entry name" value="Pept_M48_protease_HtpX"/>
    <property type="match status" value="1"/>
</dbReference>
<evidence type="ECO:0000259" key="13">
    <source>
        <dbReference type="Pfam" id="PF01435"/>
    </source>
</evidence>
<feature type="transmembrane region" description="Helical" evidence="12">
    <location>
        <begin position="12"/>
        <end position="32"/>
    </location>
</feature>
<feature type="transmembrane region" description="Helical" evidence="12">
    <location>
        <begin position="38"/>
        <end position="57"/>
    </location>
</feature>
<feature type="domain" description="Peptidase M48" evidence="13">
    <location>
        <begin position="77"/>
        <end position="291"/>
    </location>
</feature>
<dbReference type="AlphaFoldDB" id="A0A2M7CIQ1"/>
<dbReference type="GO" id="GO:0004222">
    <property type="term" value="F:metalloendopeptidase activity"/>
    <property type="evidence" value="ECO:0007669"/>
    <property type="project" value="UniProtKB-UniRule"/>
</dbReference>
<protein>
    <recommendedName>
        <fullName evidence="12">Protease HtpX homolog</fullName>
        <ecNumber evidence="12">3.4.24.-</ecNumber>
    </recommendedName>
</protein>
<dbReference type="Proteomes" id="UP000229966">
    <property type="component" value="Unassembled WGS sequence"/>
</dbReference>
<comment type="similarity">
    <text evidence="2 12">Belongs to the peptidase M48B family.</text>
</comment>
<keyword evidence="3 12" id="KW-1003">Cell membrane</keyword>
<keyword evidence="8 12" id="KW-0862">Zinc</keyword>
<dbReference type="Pfam" id="PF01435">
    <property type="entry name" value="Peptidase_M48"/>
    <property type="match status" value="1"/>
</dbReference>
<keyword evidence="11 12" id="KW-0472">Membrane</keyword>
<reference evidence="15" key="1">
    <citation type="submission" date="2017-09" db="EMBL/GenBank/DDBJ databases">
        <title>Depth-based differentiation of microbial function through sediment-hosted aquifers and enrichment of novel symbionts in the deep terrestrial subsurface.</title>
        <authorList>
            <person name="Probst A.J."/>
            <person name="Ladd B."/>
            <person name="Jarett J.K."/>
            <person name="Geller-Mcgrath D.E."/>
            <person name="Sieber C.M.K."/>
            <person name="Emerson J.B."/>
            <person name="Anantharaman K."/>
            <person name="Thomas B.C."/>
            <person name="Malmstrom R."/>
            <person name="Stieglmeier M."/>
            <person name="Klingl A."/>
            <person name="Woyke T."/>
            <person name="Ryan C.M."/>
            <person name="Banfield J.F."/>
        </authorList>
    </citation>
    <scope>NUCLEOTIDE SEQUENCE [LARGE SCALE GENOMIC DNA]</scope>
</reference>
<comment type="subcellular location">
    <subcellularLocation>
        <location evidence="1 12">Cell membrane</location>
        <topology evidence="1 12">Multi-pass membrane protein</topology>
    </subcellularLocation>
</comment>
<sequence length="292" mass="32194">MYDQIISNKRKTILLVTLVASFVIALGWFLSWQYNNPAILFLAVVISFSQTLASYYYSDKMALMSTGARLAPYQDFLALHRLVENLAITAGVPKPKVYIIPNQGLNAFATGRDPEHASIAVTAGLLEKLTKPQLEGVISHELSHIKNYDIRVMTMVVILIGIISLASNFFLRWQFWGGGRERGEGGSGNQIIALLGFVFIILSPITAMLIQLAISRKREYLADASGALLTRYPEGLASALEVISKNARPISGVSSATAHLFIANPFTKQNVSSLFSTHPPIKDRIKKLREMV</sequence>
<feature type="binding site" evidence="12">
    <location>
        <position position="219"/>
    </location>
    <ligand>
        <name>Zn(2+)</name>
        <dbReference type="ChEBI" id="CHEBI:29105"/>
        <note>catalytic</note>
    </ligand>
</feature>
<evidence type="ECO:0000256" key="3">
    <source>
        <dbReference type="ARBA" id="ARBA00022475"/>
    </source>
</evidence>
<dbReference type="EMBL" id="PEUM01000029">
    <property type="protein sequence ID" value="PIV25522.1"/>
    <property type="molecule type" value="Genomic_DNA"/>
</dbReference>
<comment type="cofactor">
    <cofactor evidence="12">
        <name>Zn(2+)</name>
        <dbReference type="ChEBI" id="CHEBI:29105"/>
    </cofactor>
    <text evidence="12">Binds 1 zinc ion per subunit.</text>
</comment>
<dbReference type="GO" id="GO:0008270">
    <property type="term" value="F:zinc ion binding"/>
    <property type="evidence" value="ECO:0007669"/>
    <property type="project" value="UniProtKB-UniRule"/>
</dbReference>
<feature type="transmembrane region" description="Helical" evidence="12">
    <location>
        <begin position="152"/>
        <end position="171"/>
    </location>
</feature>
<keyword evidence="5 12" id="KW-0812">Transmembrane</keyword>
<evidence type="ECO:0000256" key="6">
    <source>
        <dbReference type="ARBA" id="ARBA00022723"/>
    </source>
</evidence>
<evidence type="ECO:0000256" key="12">
    <source>
        <dbReference type="HAMAP-Rule" id="MF_00188"/>
    </source>
</evidence>
<feature type="transmembrane region" description="Helical" evidence="12">
    <location>
        <begin position="191"/>
        <end position="214"/>
    </location>
</feature>
<gene>
    <name evidence="12" type="primary">htpX</name>
    <name evidence="14" type="ORF">COS38_01130</name>
</gene>
<evidence type="ECO:0000256" key="9">
    <source>
        <dbReference type="ARBA" id="ARBA00022989"/>
    </source>
</evidence>
<dbReference type="InterPro" id="IPR022919">
    <property type="entry name" value="Pept_M48_protease_HtpX"/>
</dbReference>
<dbReference type="PANTHER" id="PTHR43221:SF1">
    <property type="entry name" value="PROTEASE HTPX"/>
    <property type="match status" value="1"/>
</dbReference>
<keyword evidence="10 12" id="KW-0482">Metalloprotease</keyword>
<name>A0A2M7CIQ1_9BACT</name>
<comment type="caution">
    <text evidence="14">The sequence shown here is derived from an EMBL/GenBank/DDBJ whole genome shotgun (WGS) entry which is preliminary data.</text>
</comment>
<evidence type="ECO:0000256" key="8">
    <source>
        <dbReference type="ARBA" id="ARBA00022833"/>
    </source>
</evidence>
<evidence type="ECO:0000313" key="14">
    <source>
        <dbReference type="EMBL" id="PIV25522.1"/>
    </source>
</evidence>
<keyword evidence="4 12" id="KW-0645">Protease</keyword>
<dbReference type="EC" id="3.4.24.-" evidence="12"/>
<evidence type="ECO:0000313" key="15">
    <source>
        <dbReference type="Proteomes" id="UP000229966"/>
    </source>
</evidence>
<dbReference type="InterPro" id="IPR050083">
    <property type="entry name" value="HtpX_protease"/>
</dbReference>
<dbReference type="Gene3D" id="3.30.2010.10">
    <property type="entry name" value="Metalloproteases ('zincins'), catalytic domain"/>
    <property type="match status" value="1"/>
</dbReference>
<evidence type="ECO:0000256" key="2">
    <source>
        <dbReference type="ARBA" id="ARBA00009779"/>
    </source>
</evidence>
<feature type="binding site" evidence="12">
    <location>
        <position position="144"/>
    </location>
    <ligand>
        <name>Zn(2+)</name>
        <dbReference type="ChEBI" id="CHEBI:29105"/>
        <note>catalytic</note>
    </ligand>
</feature>
<dbReference type="GO" id="GO:0006508">
    <property type="term" value="P:proteolysis"/>
    <property type="evidence" value="ECO:0007669"/>
    <property type="project" value="UniProtKB-KW"/>
</dbReference>
<dbReference type="InterPro" id="IPR001915">
    <property type="entry name" value="Peptidase_M48"/>
</dbReference>
<evidence type="ECO:0000256" key="10">
    <source>
        <dbReference type="ARBA" id="ARBA00023049"/>
    </source>
</evidence>
<dbReference type="PANTHER" id="PTHR43221">
    <property type="entry name" value="PROTEASE HTPX"/>
    <property type="match status" value="1"/>
</dbReference>
<dbReference type="GO" id="GO:0005886">
    <property type="term" value="C:plasma membrane"/>
    <property type="evidence" value="ECO:0007669"/>
    <property type="project" value="UniProtKB-SubCell"/>
</dbReference>
<evidence type="ECO:0000256" key="1">
    <source>
        <dbReference type="ARBA" id="ARBA00004651"/>
    </source>
</evidence>
<proteinExistence type="inferred from homology"/>
<keyword evidence="6 12" id="KW-0479">Metal-binding</keyword>
<dbReference type="CDD" id="cd07340">
    <property type="entry name" value="M48B_Htpx_like"/>
    <property type="match status" value="1"/>
</dbReference>